<evidence type="ECO:0000259" key="2">
    <source>
        <dbReference type="PROSITE" id="PS51084"/>
    </source>
</evidence>
<evidence type="ECO:0000256" key="1">
    <source>
        <dbReference type="PROSITE-ProRule" id="PRU00464"/>
    </source>
</evidence>
<keyword evidence="4" id="KW-1185">Reference proteome</keyword>
<dbReference type="InterPro" id="IPR036265">
    <property type="entry name" value="HIT-like_sf"/>
</dbReference>
<reference evidence="3 4" key="1">
    <citation type="submission" date="2018-06" db="EMBL/GenBank/DDBJ databases">
        <title>Genomic Encyclopedia of Type Strains, Phase IV (KMG-IV): sequencing the most valuable type-strain genomes for metagenomic binning, comparative biology and taxonomic classification.</title>
        <authorList>
            <person name="Goeker M."/>
        </authorList>
    </citation>
    <scope>NUCLEOTIDE SEQUENCE [LARGE SCALE GENOMIC DNA]</scope>
    <source>
        <strain evidence="3 4">DSM 24875</strain>
    </source>
</reference>
<dbReference type="EMBL" id="QNRK01000017">
    <property type="protein sequence ID" value="RBP11175.1"/>
    <property type="molecule type" value="Genomic_DNA"/>
</dbReference>
<dbReference type="AlphaFoldDB" id="A0A366FBU0"/>
<evidence type="ECO:0000313" key="3">
    <source>
        <dbReference type="EMBL" id="RBP11175.1"/>
    </source>
</evidence>
<dbReference type="SUPFAM" id="SSF54197">
    <property type="entry name" value="HIT-like"/>
    <property type="match status" value="1"/>
</dbReference>
<dbReference type="InterPro" id="IPR011146">
    <property type="entry name" value="HIT-like"/>
</dbReference>
<comment type="caution">
    <text evidence="1">Lacks conserved residue(s) required for the propagation of feature annotation.</text>
</comment>
<protein>
    <submittedName>
        <fullName evidence="3">Diadenosine tetraphosphate (Ap4A) HIT family hydrolase</fullName>
    </submittedName>
</protein>
<keyword evidence="3" id="KW-0378">Hydrolase</keyword>
<dbReference type="PROSITE" id="PS51084">
    <property type="entry name" value="HIT_2"/>
    <property type="match status" value="1"/>
</dbReference>
<feature type="domain" description="HIT" evidence="2">
    <location>
        <begin position="35"/>
        <end position="104"/>
    </location>
</feature>
<evidence type="ECO:0000313" key="4">
    <source>
        <dbReference type="Proteomes" id="UP000253529"/>
    </source>
</evidence>
<name>A0A366FBU0_9HYPH</name>
<gene>
    <name evidence="3" type="ORF">DFR50_11761</name>
</gene>
<accession>A0A366FBU0</accession>
<dbReference type="RefSeq" id="WP_210208926.1">
    <property type="nucleotide sequence ID" value="NZ_QNRK01000017.1"/>
</dbReference>
<sequence>MSFSLHPRLSQDADFVGDLPLCRVLLMNDARWPWLILVPRVANAVELSDLDAAARALLIEEVSQAGDWLVAHAGAEKINVGALGNIVRQLHVHVVARHAGDPAWPGPVWGFGAAVGYGEAEFTAMVAAARRGLGL</sequence>
<dbReference type="Pfam" id="PF01230">
    <property type="entry name" value="HIT"/>
    <property type="match status" value="1"/>
</dbReference>
<organism evidence="3 4">
    <name type="scientific">Roseiarcus fermentans</name>
    <dbReference type="NCBI Taxonomy" id="1473586"/>
    <lineage>
        <taxon>Bacteria</taxon>
        <taxon>Pseudomonadati</taxon>
        <taxon>Pseudomonadota</taxon>
        <taxon>Alphaproteobacteria</taxon>
        <taxon>Hyphomicrobiales</taxon>
        <taxon>Roseiarcaceae</taxon>
        <taxon>Roseiarcus</taxon>
    </lineage>
</organism>
<comment type="caution">
    <text evidence="3">The sequence shown here is derived from an EMBL/GenBank/DDBJ whole genome shotgun (WGS) entry which is preliminary data.</text>
</comment>
<dbReference type="PIRSF" id="PIRSF000714">
    <property type="entry name" value="HIT"/>
    <property type="match status" value="1"/>
</dbReference>
<dbReference type="Gene3D" id="3.30.428.10">
    <property type="entry name" value="HIT-like"/>
    <property type="match status" value="1"/>
</dbReference>
<dbReference type="InterPro" id="IPR026026">
    <property type="entry name" value="HIT_Hint"/>
</dbReference>
<proteinExistence type="predicted"/>
<dbReference type="GO" id="GO:0016787">
    <property type="term" value="F:hydrolase activity"/>
    <property type="evidence" value="ECO:0007669"/>
    <property type="project" value="UniProtKB-KW"/>
</dbReference>
<dbReference type="Proteomes" id="UP000253529">
    <property type="component" value="Unassembled WGS sequence"/>
</dbReference>